<proteinExistence type="inferred from homology"/>
<feature type="binding site" evidence="9">
    <location>
        <position position="180"/>
    </location>
    <ligand>
        <name>ATP</name>
        <dbReference type="ChEBI" id="CHEBI:30616"/>
    </ligand>
</feature>
<dbReference type="OrthoDB" id="9792663at2"/>
<accession>A0A327M9R5</accession>
<feature type="binding site" evidence="9">
    <location>
        <begin position="211"/>
        <end position="216"/>
    </location>
    <ligand>
        <name>ATP</name>
        <dbReference type="ChEBI" id="CHEBI:30616"/>
    </ligand>
</feature>
<keyword evidence="12" id="KW-1185">Reference proteome</keyword>
<keyword evidence="8 9" id="KW-0119">Carbohydrate metabolism</keyword>
<comment type="subcellular location">
    <subcellularLocation>
        <location evidence="9">Cytoplasm</location>
    </subcellularLocation>
</comment>
<feature type="domain" description="Carbohydrate kinase PfkB" evidence="10">
    <location>
        <begin position="3"/>
        <end position="281"/>
    </location>
</feature>
<feature type="binding site" evidence="9">
    <location>
        <position position="237"/>
    </location>
    <ligand>
        <name>K(+)</name>
        <dbReference type="ChEBI" id="CHEBI:29103"/>
    </ligand>
</feature>
<evidence type="ECO:0000256" key="7">
    <source>
        <dbReference type="ARBA" id="ARBA00022958"/>
    </source>
</evidence>
<feature type="binding site" evidence="9">
    <location>
        <begin position="38"/>
        <end position="42"/>
    </location>
    <ligand>
        <name>substrate</name>
    </ligand>
</feature>
<dbReference type="GO" id="GO:0019303">
    <property type="term" value="P:D-ribose catabolic process"/>
    <property type="evidence" value="ECO:0007669"/>
    <property type="project" value="UniProtKB-UniRule"/>
</dbReference>
<evidence type="ECO:0000256" key="2">
    <source>
        <dbReference type="ARBA" id="ARBA00022723"/>
    </source>
</evidence>
<keyword evidence="6 9" id="KW-0460">Magnesium</keyword>
<evidence type="ECO:0000259" key="10">
    <source>
        <dbReference type="Pfam" id="PF00294"/>
    </source>
</evidence>
<evidence type="ECO:0000256" key="6">
    <source>
        <dbReference type="ARBA" id="ARBA00022842"/>
    </source>
</evidence>
<dbReference type="PANTHER" id="PTHR10584:SF166">
    <property type="entry name" value="RIBOKINASE"/>
    <property type="match status" value="1"/>
</dbReference>
<dbReference type="GO" id="GO:0046872">
    <property type="term" value="F:metal ion binding"/>
    <property type="evidence" value="ECO:0007669"/>
    <property type="project" value="UniProtKB-KW"/>
</dbReference>
<evidence type="ECO:0000256" key="9">
    <source>
        <dbReference type="HAMAP-Rule" id="MF_01987"/>
    </source>
</evidence>
<dbReference type="GO" id="GO:0005829">
    <property type="term" value="C:cytosol"/>
    <property type="evidence" value="ECO:0007669"/>
    <property type="project" value="TreeGrafter"/>
</dbReference>
<protein>
    <recommendedName>
        <fullName evidence="9">Ribokinase</fullName>
        <shortName evidence="9">RK</shortName>
        <ecNumber evidence="9">2.7.1.15</ecNumber>
    </recommendedName>
</protein>
<dbReference type="Gene3D" id="3.40.1190.20">
    <property type="match status" value="1"/>
</dbReference>
<feature type="binding site" evidence="9">
    <location>
        <begin position="10"/>
        <end position="12"/>
    </location>
    <ligand>
        <name>substrate</name>
    </ligand>
</feature>
<evidence type="ECO:0000313" key="11">
    <source>
        <dbReference type="EMBL" id="RAI60051.1"/>
    </source>
</evidence>
<evidence type="ECO:0000256" key="3">
    <source>
        <dbReference type="ARBA" id="ARBA00022741"/>
    </source>
</evidence>
<evidence type="ECO:0000313" key="12">
    <source>
        <dbReference type="Proteomes" id="UP000249065"/>
    </source>
</evidence>
<dbReference type="PRINTS" id="PR00990">
    <property type="entry name" value="RIBOKINASE"/>
</dbReference>
<dbReference type="SUPFAM" id="SSF53613">
    <property type="entry name" value="Ribokinase-like"/>
    <property type="match status" value="1"/>
</dbReference>
<dbReference type="InterPro" id="IPR011611">
    <property type="entry name" value="PfkB_dom"/>
</dbReference>
<feature type="binding site" evidence="9">
    <location>
        <position position="136"/>
    </location>
    <ligand>
        <name>substrate</name>
    </ligand>
</feature>
<keyword evidence="3 9" id="KW-0547">Nucleotide-binding</keyword>
<keyword evidence="7 9" id="KW-0630">Potassium</keyword>
<dbReference type="EC" id="2.7.1.15" evidence="9"/>
<keyword evidence="1 9" id="KW-0808">Transferase</keyword>
<dbReference type="EMBL" id="QLIX01000003">
    <property type="protein sequence ID" value="RAI60051.1"/>
    <property type="molecule type" value="Genomic_DNA"/>
</dbReference>
<dbReference type="GO" id="GO:0005524">
    <property type="term" value="F:ATP binding"/>
    <property type="evidence" value="ECO:0007669"/>
    <property type="project" value="UniProtKB-UniRule"/>
</dbReference>
<feature type="binding site" evidence="9">
    <location>
        <position position="278"/>
    </location>
    <ligand>
        <name>K(+)</name>
        <dbReference type="ChEBI" id="CHEBI:29103"/>
    </ligand>
</feature>
<comment type="pathway">
    <text evidence="9">Carbohydrate metabolism; D-ribose degradation; D-ribose 5-phosphate from beta-D-ribopyranose: step 2/2.</text>
</comment>
<reference evidence="12" key="1">
    <citation type="submission" date="2018-06" db="EMBL/GenBank/DDBJ databases">
        <authorList>
            <person name="Khan S.A."/>
        </authorList>
    </citation>
    <scope>NUCLEOTIDE SEQUENCE [LARGE SCALE GENOMIC DNA]</scope>
    <source>
        <strain evidence="12">DB-1506</strain>
    </source>
</reference>
<feature type="binding site" evidence="9">
    <location>
        <position position="273"/>
    </location>
    <ligand>
        <name>K(+)</name>
        <dbReference type="ChEBI" id="CHEBI:29103"/>
    </ligand>
</feature>
<comment type="similarity">
    <text evidence="9">Belongs to the carbohydrate kinase PfkB family. Ribokinase subfamily.</text>
</comment>
<evidence type="ECO:0000256" key="5">
    <source>
        <dbReference type="ARBA" id="ARBA00022840"/>
    </source>
</evidence>
<gene>
    <name evidence="9" type="primary">rbsK</name>
    <name evidence="11" type="ORF">DOO78_06650</name>
</gene>
<dbReference type="AlphaFoldDB" id="A0A327M9R5"/>
<dbReference type="PANTHER" id="PTHR10584">
    <property type="entry name" value="SUGAR KINASE"/>
    <property type="match status" value="1"/>
</dbReference>
<comment type="cofactor">
    <cofactor evidence="9">
        <name>Mg(2+)</name>
        <dbReference type="ChEBI" id="CHEBI:18420"/>
    </cofactor>
    <text evidence="9">Requires a divalent cation, most likely magnesium in vivo, as an electrophilic catalyst to aid phosphoryl group transfer. It is the chelate of the metal and the nucleotide that is the actual substrate.</text>
</comment>
<dbReference type="Proteomes" id="UP000249065">
    <property type="component" value="Unassembled WGS sequence"/>
</dbReference>
<sequence>MPVLVFGSVIADLVFALPQLPASGLTVLGPGYAALPGGKGANQAVAAALDGAATGFAGAVGEDAMAEVALAGLRAAGVDLGRLARVAAPTGCAAVCVDPAGRNQIAVGCGANLAARAAQVEDGALSPATVLLLQMEVPPEENAALIRRARAAGARLVLNLAPAAALPREALGALDLLVANEHEAAWLAARLGCGADAAGLRAALGIDVAVTLGEAGAVAATAAGRLAVPAFPVAAVDTTGAGDAWCGVLAAALDRGLPFEAALRRASAAAALACTRPGAAMPRAAETEALLRRG</sequence>
<comment type="caution">
    <text evidence="9">Lacks conserved residue(s) required for the propagation of feature annotation.</text>
</comment>
<evidence type="ECO:0000256" key="4">
    <source>
        <dbReference type="ARBA" id="ARBA00022777"/>
    </source>
</evidence>
<organism evidence="11 12">
    <name type="scientific">Roseicella frigidaeris</name>
    <dbReference type="NCBI Taxonomy" id="2230885"/>
    <lineage>
        <taxon>Bacteria</taxon>
        <taxon>Pseudomonadati</taxon>
        <taxon>Pseudomonadota</taxon>
        <taxon>Alphaproteobacteria</taxon>
        <taxon>Acetobacterales</taxon>
        <taxon>Roseomonadaceae</taxon>
        <taxon>Roseicella</taxon>
    </lineage>
</organism>
<dbReference type="InterPro" id="IPR029056">
    <property type="entry name" value="Ribokinase-like"/>
</dbReference>
<feature type="binding site" evidence="9">
    <location>
        <position position="276"/>
    </location>
    <ligand>
        <name>K(+)</name>
        <dbReference type="ChEBI" id="CHEBI:29103"/>
    </ligand>
</feature>
<keyword evidence="9" id="KW-0963">Cytoplasm</keyword>
<keyword evidence="2 9" id="KW-0479">Metal-binding</keyword>
<comment type="function">
    <text evidence="9">Catalyzes the phosphorylation of ribose at O-5 in a reaction requiring ATP and magnesium. The resulting D-ribose-5-phosphate can then be used either for sythesis of nucleotides, histidine, and tryptophan, or as a component of the pentose phosphate pathway.</text>
</comment>
<dbReference type="UniPathway" id="UPA00916">
    <property type="reaction ID" value="UER00889"/>
</dbReference>
<name>A0A327M9R5_9PROT</name>
<feature type="active site" description="Proton acceptor" evidence="9">
    <location>
        <position position="243"/>
    </location>
</feature>
<feature type="binding site" evidence="9">
    <location>
        <position position="239"/>
    </location>
    <ligand>
        <name>K(+)</name>
        <dbReference type="ChEBI" id="CHEBI:29103"/>
    </ligand>
</feature>
<dbReference type="HAMAP" id="MF_01987">
    <property type="entry name" value="Ribokinase"/>
    <property type="match status" value="1"/>
</dbReference>
<comment type="catalytic activity">
    <reaction evidence="9">
        <text>D-ribose + ATP = D-ribose 5-phosphate + ADP + H(+)</text>
        <dbReference type="Rhea" id="RHEA:13697"/>
        <dbReference type="ChEBI" id="CHEBI:15378"/>
        <dbReference type="ChEBI" id="CHEBI:30616"/>
        <dbReference type="ChEBI" id="CHEBI:47013"/>
        <dbReference type="ChEBI" id="CHEBI:78346"/>
        <dbReference type="ChEBI" id="CHEBI:456216"/>
        <dbReference type="EC" id="2.7.1.15"/>
    </reaction>
</comment>
<comment type="activity regulation">
    <text evidence="9">Activated by a monovalent cation that binds near, but not in, the active site. The most likely occupant of the site in vivo is potassium. Ion binding induces a conformational change that may alter substrate affinity.</text>
</comment>
<dbReference type="GO" id="GO:0004747">
    <property type="term" value="F:ribokinase activity"/>
    <property type="evidence" value="ECO:0007669"/>
    <property type="project" value="UniProtKB-UniRule"/>
</dbReference>
<feature type="binding site" evidence="9">
    <location>
        <begin position="242"/>
        <end position="243"/>
    </location>
    <ligand>
        <name>ATP</name>
        <dbReference type="ChEBI" id="CHEBI:30616"/>
    </ligand>
</feature>
<keyword evidence="4 9" id="KW-0418">Kinase</keyword>
<evidence type="ECO:0000256" key="8">
    <source>
        <dbReference type="ARBA" id="ARBA00023277"/>
    </source>
</evidence>
<dbReference type="InterPro" id="IPR011877">
    <property type="entry name" value="Ribokinase"/>
</dbReference>
<evidence type="ECO:0000256" key="1">
    <source>
        <dbReference type="ARBA" id="ARBA00022679"/>
    </source>
</evidence>
<keyword evidence="5 9" id="KW-0067">ATP-binding</keyword>
<dbReference type="Pfam" id="PF00294">
    <property type="entry name" value="PfkB"/>
    <property type="match status" value="1"/>
</dbReference>
<dbReference type="RefSeq" id="WP_111469082.1">
    <property type="nucleotide sequence ID" value="NZ_QLIX01000003.1"/>
</dbReference>
<comment type="caution">
    <text evidence="11">The sequence shown here is derived from an EMBL/GenBank/DDBJ whole genome shotgun (WGS) entry which is preliminary data.</text>
</comment>
<dbReference type="InterPro" id="IPR002139">
    <property type="entry name" value="Ribo/fructo_kinase"/>
</dbReference>
<feature type="binding site" evidence="9">
    <location>
        <position position="243"/>
    </location>
    <ligand>
        <name>substrate</name>
    </ligand>
</feature>
<comment type="subunit">
    <text evidence="9">Homodimer.</text>
</comment>